<dbReference type="PANTHER" id="PTHR14226">
    <property type="entry name" value="NEUROPATHY TARGET ESTERASE/SWISS CHEESE D.MELANOGASTER"/>
    <property type="match status" value="1"/>
</dbReference>
<comment type="similarity">
    <text evidence="2">Belongs to the NTE family.</text>
</comment>
<accession>A0A1W0XEW3</accession>
<evidence type="ECO:0000256" key="3">
    <source>
        <dbReference type="ARBA" id="ARBA00013274"/>
    </source>
</evidence>
<feature type="short sequence motif" description="GXSXG" evidence="12">
    <location>
        <begin position="962"/>
        <end position="966"/>
    </location>
</feature>
<organism evidence="17 18">
    <name type="scientific">Hypsibius exemplaris</name>
    <name type="common">Freshwater tardigrade</name>
    <dbReference type="NCBI Taxonomy" id="2072580"/>
    <lineage>
        <taxon>Eukaryota</taxon>
        <taxon>Metazoa</taxon>
        <taxon>Ecdysozoa</taxon>
        <taxon>Tardigrada</taxon>
        <taxon>Eutardigrada</taxon>
        <taxon>Parachela</taxon>
        <taxon>Hypsibioidea</taxon>
        <taxon>Hypsibiidae</taxon>
        <taxon>Hypsibius</taxon>
    </lineage>
</organism>
<evidence type="ECO:0000256" key="1">
    <source>
        <dbReference type="ARBA" id="ARBA00004389"/>
    </source>
</evidence>
<proteinExistence type="inferred from homology"/>
<feature type="compositionally biased region" description="Polar residues" evidence="13">
    <location>
        <begin position="351"/>
        <end position="360"/>
    </location>
</feature>
<dbReference type="InterPro" id="IPR016035">
    <property type="entry name" value="Acyl_Trfase/lysoPLipase"/>
</dbReference>
<feature type="active site" description="Nucleophile" evidence="12">
    <location>
        <position position="964"/>
    </location>
</feature>
<evidence type="ECO:0000256" key="10">
    <source>
        <dbReference type="ARBA" id="ARBA00023098"/>
    </source>
</evidence>
<dbReference type="InterPro" id="IPR050301">
    <property type="entry name" value="NTE"/>
</dbReference>
<dbReference type="GO" id="GO:0016042">
    <property type="term" value="P:lipid catabolic process"/>
    <property type="evidence" value="ECO:0007669"/>
    <property type="project" value="UniProtKB-UniRule"/>
</dbReference>
<keyword evidence="9 14" id="KW-1133">Transmembrane helix</keyword>
<dbReference type="FunFam" id="3.40.1090.10:FF:000001">
    <property type="entry name" value="neuropathy target esterase isoform X2"/>
    <property type="match status" value="1"/>
</dbReference>
<feature type="domain" description="Cyclic nucleotide-binding" evidence="15">
    <location>
        <begin position="606"/>
        <end position="693"/>
    </location>
</feature>
<feature type="short sequence motif" description="GXGXXG" evidence="12">
    <location>
        <begin position="935"/>
        <end position="940"/>
    </location>
</feature>
<dbReference type="PANTHER" id="PTHR14226:SF29">
    <property type="entry name" value="NEUROPATHY TARGET ESTERASE SWS"/>
    <property type="match status" value="1"/>
</dbReference>
<dbReference type="InterPro" id="IPR014710">
    <property type="entry name" value="RmlC-like_jellyroll"/>
</dbReference>
<keyword evidence="10 12" id="KW-0443">Lipid metabolism</keyword>
<feature type="domain" description="PNPLA" evidence="16">
    <location>
        <begin position="931"/>
        <end position="1097"/>
    </location>
</feature>
<dbReference type="OrthoDB" id="421051at2759"/>
<keyword evidence="7" id="KW-0256">Endoplasmic reticulum</keyword>
<evidence type="ECO:0000256" key="7">
    <source>
        <dbReference type="ARBA" id="ARBA00022824"/>
    </source>
</evidence>
<feature type="region of interest" description="Disordered" evidence="13">
    <location>
        <begin position="1259"/>
        <end position="1323"/>
    </location>
</feature>
<name>A0A1W0XEW3_HYPEX</name>
<dbReference type="InterPro" id="IPR000595">
    <property type="entry name" value="cNMP-bd_dom"/>
</dbReference>
<keyword evidence="4" id="KW-0597">Phosphoprotein</keyword>
<feature type="region of interest" description="Disordered" evidence="13">
    <location>
        <begin position="391"/>
        <end position="414"/>
    </location>
</feature>
<evidence type="ECO:0000259" key="16">
    <source>
        <dbReference type="PROSITE" id="PS51635"/>
    </source>
</evidence>
<keyword evidence="6 12" id="KW-0378">Hydrolase</keyword>
<dbReference type="Pfam" id="PF00027">
    <property type="entry name" value="cNMP_binding"/>
    <property type="match status" value="3"/>
</dbReference>
<dbReference type="Pfam" id="PF24179">
    <property type="entry name" value="NTE_Ploop"/>
    <property type="match status" value="1"/>
</dbReference>
<feature type="region of interest" description="Disordered" evidence="13">
    <location>
        <begin position="351"/>
        <end position="377"/>
    </location>
</feature>
<dbReference type="CDD" id="cd00038">
    <property type="entry name" value="CAP_ED"/>
    <property type="match status" value="3"/>
</dbReference>
<dbReference type="InterPro" id="IPR002641">
    <property type="entry name" value="PNPLA_dom"/>
</dbReference>
<protein>
    <recommendedName>
        <fullName evidence="3">lysophospholipase</fullName>
        <ecNumber evidence="3">3.1.1.5</ecNumber>
    </recommendedName>
</protein>
<keyword evidence="11 14" id="KW-0472">Membrane</keyword>
<comment type="subcellular location">
    <subcellularLocation>
        <location evidence="1">Endoplasmic reticulum membrane</location>
        <topology evidence="1">Single-pass membrane protein</topology>
    </subcellularLocation>
</comment>
<dbReference type="GO" id="GO:0005789">
    <property type="term" value="C:endoplasmic reticulum membrane"/>
    <property type="evidence" value="ECO:0007669"/>
    <property type="project" value="UniProtKB-SubCell"/>
</dbReference>
<dbReference type="InterPro" id="IPR018490">
    <property type="entry name" value="cNMP-bd_dom_sf"/>
</dbReference>
<dbReference type="InterPro" id="IPR001423">
    <property type="entry name" value="LysoPLipase_patatin_CS"/>
</dbReference>
<dbReference type="FunFam" id="2.60.120.10:FF:000022">
    <property type="entry name" value="Patatin like phospholipase domain containing 7"/>
    <property type="match status" value="1"/>
</dbReference>
<dbReference type="SUPFAM" id="SSF51206">
    <property type="entry name" value="cAMP-binding domain-like"/>
    <property type="match status" value="3"/>
</dbReference>
<dbReference type="SUPFAM" id="SSF52151">
    <property type="entry name" value="FabD/lysophospholipase-like"/>
    <property type="match status" value="1"/>
</dbReference>
<dbReference type="Proteomes" id="UP000192578">
    <property type="component" value="Unassembled WGS sequence"/>
</dbReference>
<dbReference type="EMBL" id="MTYJ01000001">
    <property type="protein sequence ID" value="OQV26013.1"/>
    <property type="molecule type" value="Genomic_DNA"/>
</dbReference>
<evidence type="ECO:0000256" key="2">
    <source>
        <dbReference type="ARBA" id="ARBA00006636"/>
    </source>
</evidence>
<reference evidence="18" key="1">
    <citation type="submission" date="2017-01" db="EMBL/GenBank/DDBJ databases">
        <title>Comparative genomics of anhydrobiosis in the tardigrade Hypsibius dujardini.</title>
        <authorList>
            <person name="Yoshida Y."/>
            <person name="Koutsovoulos G."/>
            <person name="Laetsch D."/>
            <person name="Stevens L."/>
            <person name="Kumar S."/>
            <person name="Horikawa D."/>
            <person name="Ishino K."/>
            <person name="Komine S."/>
            <person name="Tomita M."/>
            <person name="Blaxter M."/>
            <person name="Arakawa K."/>
        </authorList>
    </citation>
    <scope>NUCLEOTIDE SEQUENCE [LARGE SCALE GENOMIC DNA]</scope>
    <source>
        <strain evidence="18">Z151</strain>
    </source>
</reference>
<evidence type="ECO:0000313" key="17">
    <source>
        <dbReference type="EMBL" id="OQV26013.1"/>
    </source>
</evidence>
<evidence type="ECO:0000256" key="4">
    <source>
        <dbReference type="ARBA" id="ARBA00022553"/>
    </source>
</evidence>
<feature type="short sequence motif" description="DGA/G" evidence="12">
    <location>
        <begin position="1084"/>
        <end position="1086"/>
    </location>
</feature>
<dbReference type="PROSITE" id="PS01237">
    <property type="entry name" value="UPF0028"/>
    <property type="match status" value="1"/>
</dbReference>
<dbReference type="EC" id="3.1.1.5" evidence="3"/>
<feature type="compositionally biased region" description="Low complexity" evidence="13">
    <location>
        <begin position="1313"/>
        <end position="1323"/>
    </location>
</feature>
<evidence type="ECO:0000256" key="6">
    <source>
        <dbReference type="ARBA" id="ARBA00022801"/>
    </source>
</evidence>
<dbReference type="InterPro" id="IPR056556">
    <property type="entry name" value="NTE1_P-loop_dom"/>
</dbReference>
<feature type="transmembrane region" description="Helical" evidence="14">
    <location>
        <begin position="48"/>
        <end position="66"/>
    </location>
</feature>
<dbReference type="FunFam" id="2.60.120.10:FF:000010">
    <property type="entry name" value="neuropathy target esterase isoform X1"/>
    <property type="match status" value="1"/>
</dbReference>
<evidence type="ECO:0000313" key="18">
    <source>
        <dbReference type="Proteomes" id="UP000192578"/>
    </source>
</evidence>
<dbReference type="GO" id="GO:0004622">
    <property type="term" value="F:phosphatidylcholine lysophospholipase activity"/>
    <property type="evidence" value="ECO:0007669"/>
    <property type="project" value="UniProtKB-EC"/>
</dbReference>
<evidence type="ECO:0000256" key="14">
    <source>
        <dbReference type="SAM" id="Phobius"/>
    </source>
</evidence>
<evidence type="ECO:0000256" key="13">
    <source>
        <dbReference type="SAM" id="MobiDB-lite"/>
    </source>
</evidence>
<keyword evidence="18" id="KW-1185">Reference proteome</keyword>
<feature type="compositionally biased region" description="Acidic residues" evidence="13">
    <location>
        <begin position="1303"/>
        <end position="1312"/>
    </location>
</feature>
<feature type="active site" description="Proton acceptor" evidence="12">
    <location>
        <position position="1084"/>
    </location>
</feature>
<dbReference type="Gene3D" id="3.40.1090.10">
    <property type="entry name" value="Cytosolic phospholipase A2 catalytic domain"/>
    <property type="match status" value="1"/>
</dbReference>
<dbReference type="Gene3D" id="2.60.120.10">
    <property type="entry name" value="Jelly Rolls"/>
    <property type="match status" value="3"/>
</dbReference>
<dbReference type="Pfam" id="PF01734">
    <property type="entry name" value="Patatin"/>
    <property type="match status" value="1"/>
</dbReference>
<keyword evidence="8 12" id="KW-0442">Lipid degradation</keyword>
<feature type="compositionally biased region" description="Acidic residues" evidence="13">
    <location>
        <begin position="1282"/>
        <end position="1291"/>
    </location>
</feature>
<dbReference type="GO" id="GO:0046470">
    <property type="term" value="P:phosphatidylcholine metabolic process"/>
    <property type="evidence" value="ECO:0007669"/>
    <property type="project" value="InterPro"/>
</dbReference>
<dbReference type="PROSITE" id="PS50042">
    <property type="entry name" value="CNMP_BINDING_3"/>
    <property type="match status" value="3"/>
</dbReference>
<evidence type="ECO:0000256" key="9">
    <source>
        <dbReference type="ARBA" id="ARBA00022989"/>
    </source>
</evidence>
<feature type="domain" description="Cyclic nucleotide-binding" evidence="15">
    <location>
        <begin position="195"/>
        <end position="323"/>
    </location>
</feature>
<gene>
    <name evidence="17" type="ORF">BV898_00145</name>
</gene>
<sequence>MSLYLQAFFSHLSWSSDGSLSSPFASVFGGIAAKKTYSFFPIMDHPFWAIFTAIIVLLVTLGYCWYRWGLSKAARKTIEDSALREAKRIAKKFPKKEKVRFYYNKWLHRVNALRYGDSPGGKQRLKSRQIVEKIAKNLLNKVRLKDRFRKRSDANLPRLVRKELPASYLEEHAGVSSKSSKFPPEVVSMMRAIRVFGHLEEPVFLELCRRMISLEVNTNELLFQPGDCDDSVYMVQKGRILVFVTDLESGRELPLKEVKSGESIASMLSILDNLSGNERPFKTVTSRALEPSIVLRMPVSAFGEVLERNPEALVRVVQLIMTRLQRVTFSALRDYLGLSHELMKSDKSTLQPANAASSPYHQRHSSGGGILDSNTGYKDESHRVRSVSIISMPVPTPPRPGVVGGEASGGRRAISPIRNTDENFLGSKRFSSSFKERGGRQAFRMARSISCFEESALPQDDEYERAMRDLVDLLGLSSANMESLDDKILYKRAQPGMYLVHELDNDSSMYYVVSGSLSVSQKLVDKADHRNTHLFVAVRGELVGTLAVLTGEPSMFNIRAKVPSKVLTITRSDFFELLRENPHIALSAAHCFAERMSPFVRQIDFALDWEQMESGRAVYRQDDEADSVYVVLNGRVRSVVKRSDGTKEWTGEYARGDLVGLAEVSIHKPRMTTVLAVRDSEVAKIPTHVLEYIKRKYPKVVSRLIYILGSRIFGQMQQRSGGATETFTGPNLTTVAIVAVTPEVPLDVFCLEMEASMNELGSTLRLTSGYVERLLGPTALDPVNDHRLALWLGQQEDIHRMVLFQCDHTMTQWTKQCLRQADCILIVGNGDRKPTIGSVEKQLDSMDLRAEKKLVLLHRPETIIPKNTADWLNMRGWVSSHHHIKCSKRMYLRKSPSWFEEYYEAKKDTIPDKFSDFSRLSRVLMGKAIGVALGGGGARGAAHIGVIKAMIEAGVPIDMVGGTSIGSFVSALWCEERNVTGVIQRARVWFNGMTSLWAQLTDLTYPYTAMFKGTAFNRSIEQTFADAQIEDLWIPYFNVTTDITQSCMRVHKMGQLWRYVRASMSLSGYLPPLCDPVDGHLLLDGGYVNNLPADVMQQQGANFIFAVDVGSQDDYNLTNYGDELSGWWLLWSKWNPFGTPPRIPTMAEVQTRLAYVSCVRTLEIVKKSDYCVYVRPPIECFKTLEFNKFDLICAMGYDYGKAFLREESIRKKIADLFTKEEGTTLHRPGVGQHARVLAIEDTVPGLHYTFTDLAQIVSQQPVKRSSSSESSSDDLFSPKDDEVSDTEDAEDEPKSAVAAGEESNGEGDDDDMSAASPSDCEGF</sequence>
<evidence type="ECO:0000256" key="12">
    <source>
        <dbReference type="PROSITE-ProRule" id="PRU01161"/>
    </source>
</evidence>
<keyword evidence="5 14" id="KW-0812">Transmembrane</keyword>
<comment type="caution">
    <text evidence="17">The sequence shown here is derived from an EMBL/GenBank/DDBJ whole genome shotgun (WGS) entry which is preliminary data.</text>
</comment>
<evidence type="ECO:0000256" key="5">
    <source>
        <dbReference type="ARBA" id="ARBA00022692"/>
    </source>
</evidence>
<evidence type="ECO:0000256" key="11">
    <source>
        <dbReference type="ARBA" id="ARBA00023136"/>
    </source>
</evidence>
<dbReference type="SMART" id="SM00100">
    <property type="entry name" value="cNMP"/>
    <property type="match status" value="3"/>
</dbReference>
<evidence type="ECO:0000259" key="15">
    <source>
        <dbReference type="PROSITE" id="PS50042"/>
    </source>
</evidence>
<dbReference type="PROSITE" id="PS51635">
    <property type="entry name" value="PNPLA"/>
    <property type="match status" value="1"/>
</dbReference>
<evidence type="ECO:0000256" key="8">
    <source>
        <dbReference type="ARBA" id="ARBA00022963"/>
    </source>
</evidence>
<feature type="domain" description="Cyclic nucleotide-binding" evidence="15">
    <location>
        <begin position="472"/>
        <end position="595"/>
    </location>
</feature>